<dbReference type="Proteomes" id="UP000297567">
    <property type="component" value="Unassembled WGS sequence"/>
</dbReference>
<dbReference type="RefSeq" id="WP_135642263.1">
    <property type="nucleotide sequence ID" value="NZ_RQGH01000024.1"/>
</dbReference>
<proteinExistence type="predicted"/>
<dbReference type="EMBL" id="RQGH01000024">
    <property type="protein sequence ID" value="TGL66420.1"/>
    <property type="molecule type" value="Genomic_DNA"/>
</dbReference>
<dbReference type="OrthoDB" id="331716at2"/>
<organism evidence="1 2">
    <name type="scientific">Leptospira jelokensis</name>
    <dbReference type="NCBI Taxonomy" id="2484931"/>
    <lineage>
        <taxon>Bacteria</taxon>
        <taxon>Pseudomonadati</taxon>
        <taxon>Spirochaetota</taxon>
        <taxon>Spirochaetia</taxon>
        <taxon>Leptospirales</taxon>
        <taxon>Leptospiraceae</taxon>
        <taxon>Leptospira</taxon>
    </lineage>
</organism>
<evidence type="ECO:0000313" key="1">
    <source>
        <dbReference type="EMBL" id="TGL66420.1"/>
    </source>
</evidence>
<sequence length="86" mass="10176">MNFITKTILLVMTFSVFLALFQLLLKSENLKPNSLPKISKDQKEIFQATIRETKEPIPNFVTRFKIKSFELWENADQLKMELKIEK</sequence>
<protein>
    <submittedName>
        <fullName evidence="1">Uncharacterized protein</fullName>
    </submittedName>
</protein>
<reference evidence="1" key="1">
    <citation type="journal article" date="2019" name="PLoS Negl. Trop. Dis.">
        <title>Revisiting the worldwide diversity of Leptospira species in the environment.</title>
        <authorList>
            <person name="Vincent A.T."/>
            <person name="Schiettekatte O."/>
            <person name="Bourhy P."/>
            <person name="Veyrier F.J."/>
            <person name="Picardeau M."/>
        </authorList>
    </citation>
    <scope>NUCLEOTIDE SEQUENCE [LARGE SCALE GENOMIC DNA]</scope>
    <source>
        <strain evidence="1">201702451</strain>
    </source>
</reference>
<gene>
    <name evidence="1" type="ORF">EHQ62_09565</name>
</gene>
<keyword evidence="2" id="KW-1185">Reference proteome</keyword>
<accession>A0A4Z1A054</accession>
<dbReference type="AlphaFoldDB" id="A0A4Z1A054"/>
<comment type="caution">
    <text evidence="1">The sequence shown here is derived from an EMBL/GenBank/DDBJ whole genome shotgun (WGS) entry which is preliminary data.</text>
</comment>
<evidence type="ECO:0000313" key="2">
    <source>
        <dbReference type="Proteomes" id="UP000297567"/>
    </source>
</evidence>
<name>A0A4Z1A054_9LEPT</name>